<dbReference type="InterPro" id="IPR012318">
    <property type="entry name" value="HTH_CRP"/>
</dbReference>
<comment type="caution">
    <text evidence="6">The sequence shown here is derived from an EMBL/GenBank/DDBJ whole genome shotgun (WGS) entry which is preliminary data.</text>
</comment>
<protein>
    <submittedName>
        <fullName evidence="6">CRP-like cAMP-binding protein</fullName>
    </submittedName>
</protein>
<evidence type="ECO:0000259" key="4">
    <source>
        <dbReference type="PROSITE" id="PS50042"/>
    </source>
</evidence>
<dbReference type="InterPro" id="IPR036388">
    <property type="entry name" value="WH-like_DNA-bd_sf"/>
</dbReference>
<evidence type="ECO:0000313" key="7">
    <source>
        <dbReference type="Proteomes" id="UP000587760"/>
    </source>
</evidence>
<dbReference type="EMBL" id="JACHGJ010000001">
    <property type="protein sequence ID" value="MBB6479236.1"/>
    <property type="molecule type" value="Genomic_DNA"/>
</dbReference>
<gene>
    <name evidence="6" type="ORF">HNR50_000869</name>
</gene>
<dbReference type="SUPFAM" id="SSF46785">
    <property type="entry name" value="Winged helix' DNA-binding domain"/>
    <property type="match status" value="1"/>
</dbReference>
<accession>A0A841R5X2</accession>
<dbReference type="PROSITE" id="PS51063">
    <property type="entry name" value="HTH_CRP_2"/>
    <property type="match status" value="1"/>
</dbReference>
<dbReference type="PANTHER" id="PTHR24567">
    <property type="entry name" value="CRP FAMILY TRANSCRIPTIONAL REGULATORY PROTEIN"/>
    <property type="match status" value="1"/>
</dbReference>
<reference evidence="6 7" key="1">
    <citation type="submission" date="2020-08" db="EMBL/GenBank/DDBJ databases">
        <title>Genomic Encyclopedia of Type Strains, Phase IV (KMG-IV): sequencing the most valuable type-strain genomes for metagenomic binning, comparative biology and taxonomic classification.</title>
        <authorList>
            <person name="Goeker M."/>
        </authorList>
    </citation>
    <scope>NUCLEOTIDE SEQUENCE [LARGE SCALE GENOMIC DNA]</scope>
    <source>
        <strain evidence="6 7">DSM 2461</strain>
    </source>
</reference>
<keyword evidence="3" id="KW-0804">Transcription</keyword>
<keyword evidence="7" id="KW-1185">Reference proteome</keyword>
<dbReference type="Gene3D" id="1.10.10.10">
    <property type="entry name" value="Winged helix-like DNA-binding domain superfamily/Winged helix DNA-binding domain"/>
    <property type="match status" value="1"/>
</dbReference>
<proteinExistence type="predicted"/>
<dbReference type="InterPro" id="IPR018490">
    <property type="entry name" value="cNMP-bd_dom_sf"/>
</dbReference>
<feature type="domain" description="HTH crp-type" evidence="5">
    <location>
        <begin position="146"/>
        <end position="217"/>
    </location>
</feature>
<keyword evidence="2" id="KW-0238">DNA-binding</keyword>
<dbReference type="GO" id="GO:0005829">
    <property type="term" value="C:cytosol"/>
    <property type="evidence" value="ECO:0007669"/>
    <property type="project" value="TreeGrafter"/>
</dbReference>
<evidence type="ECO:0000259" key="5">
    <source>
        <dbReference type="PROSITE" id="PS51063"/>
    </source>
</evidence>
<dbReference type="InterPro" id="IPR050397">
    <property type="entry name" value="Env_Response_Regulators"/>
</dbReference>
<dbReference type="RefSeq" id="WP_184744230.1">
    <property type="nucleotide sequence ID" value="NZ_JACHGJ010000001.1"/>
</dbReference>
<dbReference type="InterPro" id="IPR036390">
    <property type="entry name" value="WH_DNA-bd_sf"/>
</dbReference>
<dbReference type="PROSITE" id="PS50042">
    <property type="entry name" value="CNMP_BINDING_3"/>
    <property type="match status" value="1"/>
</dbReference>
<feature type="domain" description="Cyclic nucleotide-binding" evidence="4">
    <location>
        <begin position="23"/>
        <end position="112"/>
    </location>
</feature>
<dbReference type="InterPro" id="IPR014710">
    <property type="entry name" value="RmlC-like_jellyroll"/>
</dbReference>
<evidence type="ECO:0000256" key="3">
    <source>
        <dbReference type="ARBA" id="ARBA00023163"/>
    </source>
</evidence>
<dbReference type="SMART" id="SM00100">
    <property type="entry name" value="cNMP"/>
    <property type="match status" value="1"/>
</dbReference>
<dbReference type="Pfam" id="PF00027">
    <property type="entry name" value="cNMP_binding"/>
    <property type="match status" value="1"/>
</dbReference>
<sequence>MNEQVNISFYLNRYGLNSLLPAEVVEDLKVFRYKAGEHVVRSDEYLEYLYFFVEGKGKVYSLQENGKSLLVRFYTPPDVIGDVELFSDRRSVCNLQAISEVTCLAIEMKKMQLACRNNPSLLEYFCRSLSGKLQNFNISSAINLTYPLENRLASYLIAISEKGEDETTVDRIYTDNLTELADLLGTSYRHLTRTIRDFTERGIIEKKNRRIEIRDYRRLKEMAREIYT</sequence>
<dbReference type="InterPro" id="IPR000595">
    <property type="entry name" value="cNMP-bd_dom"/>
</dbReference>
<name>A0A841R5X2_9SPIO</name>
<dbReference type="CDD" id="cd00038">
    <property type="entry name" value="CAP_ED"/>
    <property type="match status" value="1"/>
</dbReference>
<evidence type="ECO:0000256" key="1">
    <source>
        <dbReference type="ARBA" id="ARBA00023015"/>
    </source>
</evidence>
<organism evidence="6 7">
    <name type="scientific">Spirochaeta isovalerica</name>
    <dbReference type="NCBI Taxonomy" id="150"/>
    <lineage>
        <taxon>Bacteria</taxon>
        <taxon>Pseudomonadati</taxon>
        <taxon>Spirochaetota</taxon>
        <taxon>Spirochaetia</taxon>
        <taxon>Spirochaetales</taxon>
        <taxon>Spirochaetaceae</taxon>
        <taxon>Spirochaeta</taxon>
    </lineage>
</organism>
<dbReference type="Proteomes" id="UP000587760">
    <property type="component" value="Unassembled WGS sequence"/>
</dbReference>
<dbReference type="Pfam" id="PF13545">
    <property type="entry name" value="HTH_Crp_2"/>
    <property type="match status" value="1"/>
</dbReference>
<keyword evidence="1" id="KW-0805">Transcription regulation</keyword>
<evidence type="ECO:0000256" key="2">
    <source>
        <dbReference type="ARBA" id="ARBA00023125"/>
    </source>
</evidence>
<dbReference type="SUPFAM" id="SSF51206">
    <property type="entry name" value="cAMP-binding domain-like"/>
    <property type="match status" value="1"/>
</dbReference>
<dbReference type="PANTHER" id="PTHR24567:SF26">
    <property type="entry name" value="REGULATORY PROTEIN YEIL"/>
    <property type="match status" value="1"/>
</dbReference>
<dbReference type="Gene3D" id="2.60.120.10">
    <property type="entry name" value="Jelly Rolls"/>
    <property type="match status" value="1"/>
</dbReference>
<dbReference type="AlphaFoldDB" id="A0A841R5X2"/>
<dbReference type="GO" id="GO:0003677">
    <property type="term" value="F:DNA binding"/>
    <property type="evidence" value="ECO:0007669"/>
    <property type="project" value="UniProtKB-KW"/>
</dbReference>
<evidence type="ECO:0000313" key="6">
    <source>
        <dbReference type="EMBL" id="MBB6479236.1"/>
    </source>
</evidence>
<dbReference type="GO" id="GO:0003700">
    <property type="term" value="F:DNA-binding transcription factor activity"/>
    <property type="evidence" value="ECO:0007669"/>
    <property type="project" value="TreeGrafter"/>
</dbReference>